<evidence type="ECO:0000313" key="2">
    <source>
        <dbReference type="EMBL" id="AXP09451.1"/>
    </source>
</evidence>
<organism evidence="3 5">
    <name type="scientific">Campylobacter hepaticus</name>
    <dbReference type="NCBI Taxonomy" id="1813019"/>
    <lineage>
        <taxon>Bacteria</taxon>
        <taxon>Pseudomonadati</taxon>
        <taxon>Campylobacterota</taxon>
        <taxon>Epsilonproteobacteria</taxon>
        <taxon>Campylobacterales</taxon>
        <taxon>Campylobacteraceae</taxon>
        <taxon>Campylobacter</taxon>
    </lineage>
</organism>
<dbReference type="EMBL" id="QURW01000001">
    <property type="protein sequence ID" value="RQD88680.1"/>
    <property type="molecule type" value="Genomic_DNA"/>
</dbReference>
<dbReference type="AlphaFoldDB" id="A0A424Z323"/>
<dbReference type="EMBL" id="CP031611">
    <property type="protein sequence ID" value="AXP09451.1"/>
    <property type="molecule type" value="Genomic_DNA"/>
</dbReference>
<protein>
    <submittedName>
        <fullName evidence="3">Dihydroneopterin aldolase</fullName>
    </submittedName>
</protein>
<evidence type="ECO:0000259" key="1">
    <source>
        <dbReference type="SMART" id="SM00905"/>
    </source>
</evidence>
<dbReference type="SMART" id="SM00905">
    <property type="entry name" value="FolB"/>
    <property type="match status" value="1"/>
</dbReference>
<dbReference type="InterPro" id="IPR006157">
    <property type="entry name" value="FolB_dom"/>
</dbReference>
<evidence type="ECO:0000313" key="5">
    <source>
        <dbReference type="Proteomes" id="UP000286095"/>
    </source>
</evidence>
<proteinExistence type="predicted"/>
<feature type="domain" description="Dihydroneopterin aldolase/epimerase" evidence="1">
    <location>
        <begin position="5"/>
        <end position="103"/>
    </location>
</feature>
<dbReference type="Proteomes" id="UP000093205">
    <property type="component" value="Chromosome"/>
</dbReference>
<dbReference type="GeneID" id="44005334"/>
<dbReference type="Pfam" id="PF02152">
    <property type="entry name" value="FolB"/>
    <property type="match status" value="1"/>
</dbReference>
<gene>
    <name evidence="2" type="ORF">A2J15_007295</name>
    <name evidence="3" type="ORF">DZD40_00310</name>
</gene>
<dbReference type="OrthoDB" id="5373183at2"/>
<reference evidence="4 5" key="1">
    <citation type="submission" date="2018-08" db="EMBL/GenBank/DDBJ databases">
        <title>Survival mechanisms of Campylobacter hepaticus identified by genomic analysis and comparative transcriptomic analysis of in vivo and in vitro derived bacteria.</title>
        <authorList>
            <person name="Van T.T.H."/>
            <person name="Moore R.J."/>
        </authorList>
    </citation>
    <scope>NUCLEOTIDE SEQUENCE [LARGE SCALE GENOMIC DNA]</scope>
    <source>
        <strain evidence="3 5">54L</strain>
        <strain evidence="2 4">HV10</strain>
    </source>
</reference>
<evidence type="ECO:0000313" key="4">
    <source>
        <dbReference type="Proteomes" id="UP000093205"/>
    </source>
</evidence>
<dbReference type="Gene3D" id="3.30.1130.10">
    <property type="match status" value="1"/>
</dbReference>
<dbReference type="RefSeq" id="WP_066777907.1">
    <property type="nucleotide sequence ID" value="NZ_CBCSFE010000004.1"/>
</dbReference>
<dbReference type="SUPFAM" id="SSF55620">
    <property type="entry name" value="Tetrahydrobiopterin biosynthesis enzymes-like"/>
    <property type="match status" value="1"/>
</dbReference>
<keyword evidence="4" id="KW-1185">Reference proteome</keyword>
<evidence type="ECO:0000313" key="3">
    <source>
        <dbReference type="EMBL" id="RQD88680.1"/>
    </source>
</evidence>
<dbReference type="GO" id="GO:0004150">
    <property type="term" value="F:dihydroneopterin aldolase activity"/>
    <property type="evidence" value="ECO:0007669"/>
    <property type="project" value="InterPro"/>
</dbReference>
<accession>A0A424Z323</accession>
<dbReference type="Proteomes" id="UP000286095">
    <property type="component" value="Unassembled WGS sequence"/>
</dbReference>
<dbReference type="InterPro" id="IPR043133">
    <property type="entry name" value="GTP-CH-I_C/QueF"/>
</dbReference>
<sequence length="105" mass="12668">MQSHIKIKFRFQCIIGILDFERKKKQTIIIKLKAKSDEFLNYSEIITKIKTYYKKEKFYTLEESLDFISLNLKKDFLYLTHLNIEVFKPNIIKNAKVGVKLKKKY</sequence>
<dbReference type="STRING" id="1813019.A2J15_02025"/>
<dbReference type="KEGG" id="chw:A2J15_007295"/>
<dbReference type="GO" id="GO:0006760">
    <property type="term" value="P:folic acid-containing compound metabolic process"/>
    <property type="evidence" value="ECO:0007669"/>
    <property type="project" value="InterPro"/>
</dbReference>
<name>A0A424Z323_9BACT</name>